<dbReference type="SUPFAM" id="SSF89447">
    <property type="entry name" value="AbrB/MazE/MraZ-like"/>
    <property type="match status" value="1"/>
</dbReference>
<organism evidence="2 3">
    <name type="scientific">Aerococcus viridans (strain ATCC 11563 / DSM 20340 / CCUG 4311 / JCM 20461 / NBRC 12219 / NCTC 8251 / M1)</name>
    <dbReference type="NCBI Taxonomy" id="655812"/>
    <lineage>
        <taxon>Bacteria</taxon>
        <taxon>Bacillati</taxon>
        <taxon>Bacillota</taxon>
        <taxon>Bacilli</taxon>
        <taxon>Lactobacillales</taxon>
        <taxon>Aerococcaceae</taxon>
        <taxon>Aerococcus</taxon>
    </lineage>
</organism>
<comment type="caution">
    <text evidence="2">The sequence shown here is derived from an EMBL/GenBank/DDBJ whole genome shotgun (WGS) entry which is preliminary data.</text>
</comment>
<reference evidence="2 3" key="1">
    <citation type="submission" date="2010-04" db="EMBL/GenBank/DDBJ databases">
        <authorList>
            <person name="Muzny D."/>
            <person name="Qin X."/>
            <person name="Deng J."/>
            <person name="Jiang H."/>
            <person name="Liu Y."/>
            <person name="Qu J."/>
            <person name="Song X.-Z."/>
            <person name="Zhang L."/>
            <person name="Thornton R."/>
            <person name="Coyle M."/>
            <person name="Francisco L."/>
            <person name="Jackson L."/>
            <person name="Javaid M."/>
            <person name="Korchina V."/>
            <person name="Kovar C."/>
            <person name="Mata R."/>
            <person name="Mathew T."/>
            <person name="Ngo R."/>
            <person name="Nguyen L."/>
            <person name="Nguyen N."/>
            <person name="Okwuonu G."/>
            <person name="Ongeri F."/>
            <person name="Pham C."/>
            <person name="Simmons D."/>
            <person name="Wilczek-Boney K."/>
            <person name="Hale W."/>
            <person name="Jakkamsetti A."/>
            <person name="Pham P."/>
            <person name="Ruth R."/>
            <person name="San Lucas F."/>
            <person name="Warren J."/>
            <person name="Zhang J."/>
            <person name="Zhao Z."/>
            <person name="Zhou C."/>
            <person name="Zhu D."/>
            <person name="Lee S."/>
            <person name="Bess C."/>
            <person name="Blankenburg K."/>
            <person name="Forbes L."/>
            <person name="Fu Q."/>
            <person name="Gubbala S."/>
            <person name="Hirani K."/>
            <person name="Jayaseelan J.C."/>
            <person name="Lara F."/>
            <person name="Munidasa M."/>
            <person name="Palculict T."/>
            <person name="Patil S."/>
            <person name="Pu L.-L."/>
            <person name="Saada N."/>
            <person name="Tang L."/>
            <person name="Weissenberger G."/>
            <person name="Zhu Y."/>
            <person name="Hemphill L."/>
            <person name="Shang Y."/>
            <person name="Youmans B."/>
            <person name="Ayvaz T."/>
            <person name="Ross M."/>
            <person name="Santibanez J."/>
            <person name="Aqrawi P."/>
            <person name="Gross S."/>
            <person name="Joshi V."/>
            <person name="Fowler G."/>
            <person name="Nazareth L."/>
            <person name="Reid J."/>
            <person name="Worley K."/>
            <person name="Petrosino J."/>
            <person name="Highlander S."/>
            <person name="Gibbs R."/>
            <person name="Gibbs R."/>
        </authorList>
    </citation>
    <scope>NUCLEOTIDE SEQUENCE [LARGE SCALE GENOMIC DNA]</scope>
    <source>
        <strain evidence="2 3">ATCC 11563</strain>
    </source>
</reference>
<keyword evidence="3" id="KW-1185">Reference proteome</keyword>
<proteinExistence type="predicted"/>
<dbReference type="InterPro" id="IPR007159">
    <property type="entry name" value="SpoVT-AbrB_dom"/>
</dbReference>
<evidence type="ECO:0000313" key="2">
    <source>
        <dbReference type="EMBL" id="EFG50602.1"/>
    </source>
</evidence>
<feature type="domain" description="SpoVT-AbrB" evidence="1">
    <location>
        <begin position="15"/>
        <end position="60"/>
    </location>
</feature>
<evidence type="ECO:0000259" key="1">
    <source>
        <dbReference type="SMART" id="SM00966"/>
    </source>
</evidence>
<dbReference type="SMART" id="SM00966">
    <property type="entry name" value="SpoVT_AbrB"/>
    <property type="match status" value="1"/>
</dbReference>
<sequence length="83" mass="9293">MYEVINMKMIQRSTRKSGHSVITTLPPDVLQQLNLNVGDPIEYVIKGGRVEIRKAAEKEDDFLATVNAVMDDYTVALEGLVSR</sequence>
<dbReference type="Gene3D" id="2.10.260.10">
    <property type="match status" value="1"/>
</dbReference>
<dbReference type="Pfam" id="PF04014">
    <property type="entry name" value="MazE_antitoxin"/>
    <property type="match status" value="1"/>
</dbReference>
<accession>A0ABN0ABB1</accession>
<gene>
    <name evidence="2" type="primary">chpR</name>
    <name evidence="2" type="ORF">HMPREF0061_0071</name>
</gene>
<name>A0ABN0ABB1_AERVM</name>
<dbReference type="Proteomes" id="UP000003764">
    <property type="component" value="Unassembled WGS sequence"/>
</dbReference>
<dbReference type="RefSeq" id="WP_003140887.1">
    <property type="nucleotide sequence ID" value="NZ_ADNT01000006.1"/>
</dbReference>
<dbReference type="InterPro" id="IPR037914">
    <property type="entry name" value="SpoVT-AbrB_sf"/>
</dbReference>
<evidence type="ECO:0000313" key="3">
    <source>
        <dbReference type="Proteomes" id="UP000003764"/>
    </source>
</evidence>
<protein>
    <submittedName>
        <fullName evidence="2">Addiction module antidote</fullName>
    </submittedName>
</protein>
<dbReference type="EMBL" id="ADNT01000006">
    <property type="protein sequence ID" value="EFG50602.1"/>
    <property type="molecule type" value="Genomic_DNA"/>
</dbReference>